<dbReference type="AlphaFoldDB" id="A0A4C2AHQ8"/>
<organism evidence="1 2">
    <name type="scientific">Eumeta variegata</name>
    <name type="common">Bagworm moth</name>
    <name type="synonym">Eumeta japonica</name>
    <dbReference type="NCBI Taxonomy" id="151549"/>
    <lineage>
        <taxon>Eukaryota</taxon>
        <taxon>Metazoa</taxon>
        <taxon>Ecdysozoa</taxon>
        <taxon>Arthropoda</taxon>
        <taxon>Hexapoda</taxon>
        <taxon>Insecta</taxon>
        <taxon>Pterygota</taxon>
        <taxon>Neoptera</taxon>
        <taxon>Endopterygota</taxon>
        <taxon>Lepidoptera</taxon>
        <taxon>Glossata</taxon>
        <taxon>Ditrysia</taxon>
        <taxon>Tineoidea</taxon>
        <taxon>Psychidae</taxon>
        <taxon>Oiketicinae</taxon>
        <taxon>Eumeta</taxon>
    </lineage>
</organism>
<keyword evidence="2" id="KW-1185">Reference proteome</keyword>
<evidence type="ECO:0000313" key="2">
    <source>
        <dbReference type="Proteomes" id="UP000299102"/>
    </source>
</evidence>
<dbReference type="EMBL" id="BGZK01003086">
    <property type="protein sequence ID" value="GBP98187.1"/>
    <property type="molecule type" value="Genomic_DNA"/>
</dbReference>
<comment type="caution">
    <text evidence="1">The sequence shown here is derived from an EMBL/GenBank/DDBJ whole genome shotgun (WGS) entry which is preliminary data.</text>
</comment>
<proteinExistence type="predicted"/>
<dbReference type="Proteomes" id="UP000299102">
    <property type="component" value="Unassembled WGS sequence"/>
</dbReference>
<reference evidence="1 2" key="1">
    <citation type="journal article" date="2019" name="Commun. Biol.">
        <title>The bagworm genome reveals a unique fibroin gene that provides high tensile strength.</title>
        <authorList>
            <person name="Kono N."/>
            <person name="Nakamura H."/>
            <person name="Ohtoshi R."/>
            <person name="Tomita M."/>
            <person name="Numata K."/>
            <person name="Arakawa K."/>
        </authorList>
    </citation>
    <scope>NUCLEOTIDE SEQUENCE [LARGE SCALE GENOMIC DNA]</scope>
</reference>
<accession>A0A4C2AHQ8</accession>
<evidence type="ECO:0000313" key="1">
    <source>
        <dbReference type="EMBL" id="GBP98187.1"/>
    </source>
</evidence>
<name>A0A4C2AHQ8_EUMVA</name>
<protein>
    <submittedName>
        <fullName evidence="1">Uncharacterized protein</fullName>
    </submittedName>
</protein>
<sequence length="357" mass="40363">MVRSGLRPTTLPSSTSTYTDSTYHGELHAVHYTLNPLEIYRKRARAKNVKSALRPAPPRRVYRKQTRRLITYGRPCLLCGHSGISYREALQSLQAIHGRLKEYEVGQEWVSYVSNALVCRDHYTILAASAYQLQAMLAKIAFCFDKPEVRNNSHIRMSDFLVHLYPFCVCLSIAVGGVRLRRVSTAADLRNVEELARLFTYRMKTEPWPMSSNNLAFARSERGAGGRYGERARLHTNMTSGSYPARAPPLVAALPHGDESPRISARVRSIFKAAWRPVRPSEAMLGRIPYRARHAQTPAHGTGQFSLYMYHRWSEDAQPDHNPIRDRSAPERARLPNVCHGIIIPIYSILTTGGRPA</sequence>
<gene>
    <name evidence="1" type="ORF">EVAR_69862_1</name>
</gene>